<comment type="caution">
    <text evidence="1">The sequence shown here is derived from an EMBL/GenBank/DDBJ whole genome shotgun (WGS) entry which is preliminary data.</text>
</comment>
<organism evidence="1 2">
    <name type="scientific">Streptomyces jumonjinensis</name>
    <dbReference type="NCBI Taxonomy" id="1945"/>
    <lineage>
        <taxon>Bacteria</taxon>
        <taxon>Bacillati</taxon>
        <taxon>Actinomycetota</taxon>
        <taxon>Actinomycetes</taxon>
        <taxon>Kitasatosporales</taxon>
        <taxon>Streptomycetaceae</taxon>
        <taxon>Streptomyces</taxon>
    </lineage>
</organism>
<dbReference type="EMBL" id="VCLA01000180">
    <property type="protein sequence ID" value="MQT03893.1"/>
    <property type="molecule type" value="Genomic_DNA"/>
</dbReference>
<accession>A0A646KNS8</accession>
<keyword evidence="2" id="KW-1185">Reference proteome</keyword>
<evidence type="ECO:0000313" key="2">
    <source>
        <dbReference type="Proteomes" id="UP000419138"/>
    </source>
</evidence>
<protein>
    <submittedName>
        <fullName evidence="1">Uncharacterized protein</fullName>
    </submittedName>
</protein>
<evidence type="ECO:0000313" key="1">
    <source>
        <dbReference type="EMBL" id="MQT03893.1"/>
    </source>
</evidence>
<gene>
    <name evidence="1" type="ORF">FF041_28100</name>
</gene>
<reference evidence="1 2" key="1">
    <citation type="submission" date="2019-05" db="EMBL/GenBank/DDBJ databases">
        <title>Comparative genomics and metabolomics analyses of clavulanic acid producing Streptomyces species provides insight into specialized metabolism and evolution of beta-lactam biosynthetic gene clusters.</title>
        <authorList>
            <person name="Moore M.A."/>
            <person name="Cruz-Morales P."/>
            <person name="Barona Gomez F."/>
            <person name="Kapil T."/>
        </authorList>
    </citation>
    <scope>NUCLEOTIDE SEQUENCE [LARGE SCALE GENOMIC DNA]</scope>
    <source>
        <strain evidence="1 2">NRRL 5741</strain>
    </source>
</reference>
<name>A0A646KNS8_STRJU</name>
<dbReference type="AlphaFoldDB" id="A0A646KNS8"/>
<dbReference type="Proteomes" id="UP000419138">
    <property type="component" value="Unassembled WGS sequence"/>
</dbReference>
<proteinExistence type="predicted"/>
<sequence length="83" mass="8771">MMLVARMIAYALIAYATLALLLFQVLPVIAELVGRVIAALHRPADEPPVLITLARCDSCSRPVPSGAVTCAHCLSIPEGDSDV</sequence>
<dbReference type="RefSeq" id="WP_153525399.1">
    <property type="nucleotide sequence ID" value="NZ_JBEPDZ010000025.1"/>
</dbReference>